<feature type="repeat" description="Cell wall-binding" evidence="2">
    <location>
        <begin position="472"/>
        <end position="491"/>
    </location>
</feature>
<dbReference type="EMBL" id="CP040626">
    <property type="protein sequence ID" value="QMW89712.1"/>
    <property type="molecule type" value="Genomic_DNA"/>
</dbReference>
<name>A0AAP9UD03_CLOBU</name>
<feature type="chain" id="PRO_5042879022" description="Cadherin-like beta-sandwich-like domain-containing protein" evidence="4">
    <location>
        <begin position="20"/>
        <end position="531"/>
    </location>
</feature>
<feature type="repeat" description="Cell wall-binding" evidence="2">
    <location>
        <begin position="452"/>
        <end position="471"/>
    </location>
</feature>
<feature type="region of interest" description="Disordered" evidence="3">
    <location>
        <begin position="371"/>
        <end position="406"/>
    </location>
</feature>
<feature type="domain" description="Cadherin-like beta-sandwich-like" evidence="5">
    <location>
        <begin position="59"/>
        <end position="145"/>
    </location>
</feature>
<dbReference type="Pfam" id="PF01473">
    <property type="entry name" value="Choline_bind_1"/>
    <property type="match status" value="2"/>
</dbReference>
<dbReference type="PROSITE" id="PS51170">
    <property type="entry name" value="CW"/>
    <property type="match status" value="4"/>
</dbReference>
<evidence type="ECO:0000256" key="3">
    <source>
        <dbReference type="SAM" id="MobiDB-lite"/>
    </source>
</evidence>
<dbReference type="Pfam" id="PF12733">
    <property type="entry name" value="Cadherin-like"/>
    <property type="match status" value="3"/>
</dbReference>
<evidence type="ECO:0000256" key="1">
    <source>
        <dbReference type="ARBA" id="ARBA00022737"/>
    </source>
</evidence>
<protein>
    <recommendedName>
        <fullName evidence="5">Cadherin-like beta-sandwich-like domain-containing protein</fullName>
    </recommendedName>
</protein>
<proteinExistence type="predicted"/>
<dbReference type="SUPFAM" id="SSF69360">
    <property type="entry name" value="Cell wall binding repeat"/>
    <property type="match status" value="1"/>
</dbReference>
<evidence type="ECO:0000259" key="5">
    <source>
        <dbReference type="Pfam" id="PF12733"/>
    </source>
</evidence>
<dbReference type="RefSeq" id="WP_035762038.1">
    <property type="nucleotide sequence ID" value="NZ_AP019716.1"/>
</dbReference>
<dbReference type="Pfam" id="PF19127">
    <property type="entry name" value="Choline_bind_3"/>
    <property type="match status" value="1"/>
</dbReference>
<reference evidence="6 7" key="1">
    <citation type="submission" date="2019-05" db="EMBL/GenBank/DDBJ databases">
        <authorList>
            <person name="Schori C."/>
            <person name="Ahrens C."/>
        </authorList>
    </citation>
    <scope>NUCLEOTIDE SEQUENCE [LARGE SCALE GENOMIC DNA]</scope>
    <source>
        <strain evidence="6 7">DSM 10702</strain>
    </source>
</reference>
<organism evidence="6 7">
    <name type="scientific">Clostridium butyricum</name>
    <dbReference type="NCBI Taxonomy" id="1492"/>
    <lineage>
        <taxon>Bacteria</taxon>
        <taxon>Bacillati</taxon>
        <taxon>Bacillota</taxon>
        <taxon>Clostridia</taxon>
        <taxon>Eubacteriales</taxon>
        <taxon>Clostridiaceae</taxon>
        <taxon>Clostridium</taxon>
    </lineage>
</organism>
<dbReference type="GeneID" id="92942846"/>
<feature type="signal peptide" evidence="4">
    <location>
        <begin position="1"/>
        <end position="19"/>
    </location>
</feature>
<feature type="domain" description="Cadherin-like beta-sandwich-like" evidence="5">
    <location>
        <begin position="285"/>
        <end position="368"/>
    </location>
</feature>
<evidence type="ECO:0000256" key="4">
    <source>
        <dbReference type="SAM" id="SignalP"/>
    </source>
</evidence>
<dbReference type="Proteomes" id="UP000515243">
    <property type="component" value="Chromosome 1"/>
</dbReference>
<feature type="repeat" description="Cell wall-binding" evidence="2">
    <location>
        <begin position="432"/>
        <end position="451"/>
    </location>
</feature>
<dbReference type="InterPro" id="IPR018337">
    <property type="entry name" value="Cell_wall/Cho-bd_repeat"/>
</dbReference>
<dbReference type="AlphaFoldDB" id="A0AAP9UD03"/>
<sequence>MNKNIKRTVAMALTLSALATIEPASSINILGAQEANAATSDKIYFDSLRVSGAGSIKLSDSKTKYSIYVPKSQESATITIKKDSSSDEIECDDDAVTGITGKESGESTCKIKVDLDEKGSTANEFEVKVSNGDKSRTYTLKIYRKNVSSDDDEDNDDIYLDSINLSAGSIDFSRKKAEFDVVVDKDVDSIKIQAKPEDEDYKVEIGGEEVDEDCKWRTEVDLKTGKNVVEIYIEDEDDDDEPQRTYTLNIYRGTKPSSNTATGEIDTKQDEIYVKKLVLNDGDVPVTFDKRITSYDVTVNKDLEDIIVKAEPEDNDDLVKINGSKADSSYRKRVALNSTGTTTIEIKVYNDYDDDEDDYEERIYNLNIKKAGTTTDSSQNNNNSSNNNNSNNNNNGDAGNNTTVNPSAKVNQWVKNEYGLWQYNDALGKPLLNQWFKDGANWYYLNEYGIMQTGWISQGSSWYYLNDAGIMQTGWVNDRGTWYYLNDNGAMKTGWHKDSNGKWYYLNEYGVMLSNVYVDSYRLGADGAMIK</sequence>
<accession>A0AAP9UD03</accession>
<feature type="repeat" description="Cell wall-binding" evidence="2">
    <location>
        <begin position="492"/>
        <end position="512"/>
    </location>
</feature>
<feature type="domain" description="Cadherin-like beta-sandwich-like" evidence="5">
    <location>
        <begin position="163"/>
        <end position="252"/>
    </location>
</feature>
<feature type="compositionally biased region" description="Low complexity" evidence="3">
    <location>
        <begin position="373"/>
        <end position="405"/>
    </location>
</feature>
<keyword evidence="4" id="KW-0732">Signal</keyword>
<dbReference type="Gene3D" id="2.10.270.10">
    <property type="entry name" value="Cholin Binding"/>
    <property type="match status" value="1"/>
</dbReference>
<dbReference type="InterPro" id="IPR025883">
    <property type="entry name" value="Cadherin-like_domain"/>
</dbReference>
<gene>
    <name evidence="6" type="ORF">FF104_01785</name>
</gene>
<evidence type="ECO:0000313" key="7">
    <source>
        <dbReference type="Proteomes" id="UP000515243"/>
    </source>
</evidence>
<evidence type="ECO:0000256" key="2">
    <source>
        <dbReference type="PROSITE-ProRule" id="PRU00591"/>
    </source>
</evidence>
<keyword evidence="1" id="KW-0677">Repeat</keyword>
<evidence type="ECO:0000313" key="6">
    <source>
        <dbReference type="EMBL" id="QMW89712.1"/>
    </source>
</evidence>